<name>A0A1Y3MC36_9BACI</name>
<sequence length="171" mass="18736">MLHSYFKSHYFLETLKVDGKLEQQIDISKITGTMDTNYTTKIGVDGKGTLFGNNFNAALDEVSILKKAGTAEDAQKMYQSAPPISVTNISIDQPTVQLNVDGYTYLKADIKPSASAATNKKVTWKSSDSSIVALENQNDTINAKALKPGRVVLTASTEDGNYNKYVYIQVK</sequence>
<gene>
    <name evidence="1" type="ORF">BW425_14975</name>
</gene>
<evidence type="ECO:0000313" key="2">
    <source>
        <dbReference type="Proteomes" id="UP000195321"/>
    </source>
</evidence>
<dbReference type="EMBL" id="MWPX01000016">
    <property type="protein sequence ID" value="OUM48005.1"/>
    <property type="molecule type" value="Genomic_DNA"/>
</dbReference>
<comment type="caution">
    <text evidence="1">The sequence shown here is derived from an EMBL/GenBank/DDBJ whole genome shotgun (WGS) entry which is preliminary data.</text>
</comment>
<evidence type="ECO:0000313" key="1">
    <source>
        <dbReference type="EMBL" id="OUM48005.1"/>
    </source>
</evidence>
<dbReference type="SUPFAM" id="SSF49899">
    <property type="entry name" value="Concanavalin A-like lectins/glucanases"/>
    <property type="match status" value="1"/>
</dbReference>
<accession>A0A1Y3MC36</accession>
<dbReference type="Pfam" id="PF02368">
    <property type="entry name" value="Big_2"/>
    <property type="match status" value="1"/>
</dbReference>
<dbReference type="Gene3D" id="2.60.40.1080">
    <property type="match status" value="1"/>
</dbReference>
<dbReference type="Proteomes" id="UP000195321">
    <property type="component" value="Unassembled WGS sequence"/>
</dbReference>
<dbReference type="Gene3D" id="2.60.120.200">
    <property type="match status" value="1"/>
</dbReference>
<protein>
    <submittedName>
        <fullName evidence="1">Uncharacterized protein</fullName>
    </submittedName>
</protein>
<dbReference type="SMART" id="SM00635">
    <property type="entry name" value="BID_2"/>
    <property type="match status" value="1"/>
</dbReference>
<reference evidence="1 2" key="1">
    <citation type="submission" date="2017-02" db="EMBL/GenBank/DDBJ databases">
        <title>Bacillus pseudomycoides isolate FSL K6-0042.</title>
        <authorList>
            <person name="Kovac J."/>
        </authorList>
    </citation>
    <scope>NUCLEOTIDE SEQUENCE [LARGE SCALE GENOMIC DNA]</scope>
    <source>
        <strain evidence="1 2">FSL K6-0042</strain>
    </source>
</reference>
<dbReference type="SUPFAM" id="SSF49373">
    <property type="entry name" value="Invasin/intimin cell-adhesion fragments"/>
    <property type="match status" value="1"/>
</dbReference>
<dbReference type="InterPro" id="IPR003343">
    <property type="entry name" value="Big_2"/>
</dbReference>
<proteinExistence type="predicted"/>
<dbReference type="InterPro" id="IPR008964">
    <property type="entry name" value="Invasin/intimin_cell_adhesion"/>
</dbReference>
<organism evidence="1 2">
    <name type="scientific">Bacillus pseudomycoides</name>
    <dbReference type="NCBI Taxonomy" id="64104"/>
    <lineage>
        <taxon>Bacteria</taxon>
        <taxon>Bacillati</taxon>
        <taxon>Bacillota</taxon>
        <taxon>Bacilli</taxon>
        <taxon>Bacillales</taxon>
        <taxon>Bacillaceae</taxon>
        <taxon>Bacillus</taxon>
        <taxon>Bacillus cereus group</taxon>
    </lineage>
</organism>
<dbReference type="AlphaFoldDB" id="A0A1Y3MC36"/>
<dbReference type="InterPro" id="IPR013320">
    <property type="entry name" value="ConA-like_dom_sf"/>
</dbReference>